<keyword evidence="4" id="KW-0804">Transcription</keyword>
<dbReference type="PROSITE" id="PS50931">
    <property type="entry name" value="HTH_LYSR"/>
    <property type="match status" value="1"/>
</dbReference>
<reference evidence="6 7" key="1">
    <citation type="submission" date="2017-03" db="EMBL/GenBank/DDBJ databases">
        <title>Genome sequencing of Shewanella japonica KCTC 22435.</title>
        <authorList>
            <person name="Kim K.M."/>
        </authorList>
    </citation>
    <scope>NUCLEOTIDE SEQUENCE [LARGE SCALE GENOMIC DNA]</scope>
    <source>
        <strain evidence="6 7">KCTC 22435</strain>
    </source>
</reference>
<keyword evidence="7" id="KW-1185">Reference proteome</keyword>
<proteinExistence type="inferred from homology"/>
<evidence type="ECO:0000313" key="7">
    <source>
        <dbReference type="Proteomes" id="UP000191820"/>
    </source>
</evidence>
<dbReference type="EMBL" id="CP020472">
    <property type="protein sequence ID" value="ARD21248.1"/>
    <property type="molecule type" value="Genomic_DNA"/>
</dbReference>
<dbReference type="SUPFAM" id="SSF46785">
    <property type="entry name" value="Winged helix' DNA-binding domain"/>
    <property type="match status" value="1"/>
</dbReference>
<evidence type="ECO:0000313" key="6">
    <source>
        <dbReference type="EMBL" id="ARD21248.1"/>
    </source>
</evidence>
<sequence>MSREHKKFERLFLFNEVAKQLSFTEAAATLGISRGYLSEQIRQLEKEFGRPLLIRSTRSVKLTPQGELILAKMGQVKQSLLELDRQIRHDNDSIAGRIRITAPSQFTQRYLLTICRDFQKQNPLIEFTLDSSYTTYDLTQNDFDLAIRATKTPPQNMVAKKLFSYQYVCCAAPAYIEQHGAPSTIEELTQHHCLTAEEQSLWHIGQEPMMVKSHLSINDNHMLKALALDAQGIIFVPEYLVDRELEVGNLMPLLVNEPTQASSTYLVHPQLIHQSARLASFITFTSDWISRHLPPSQRQ</sequence>
<gene>
    <name evidence="6" type="ORF">SJ2017_0917</name>
</gene>
<dbReference type="InterPro" id="IPR036390">
    <property type="entry name" value="WH_DNA-bd_sf"/>
</dbReference>
<dbReference type="PANTHER" id="PTHR30537:SF5">
    <property type="entry name" value="HTH-TYPE TRANSCRIPTIONAL ACTIVATOR TTDR-RELATED"/>
    <property type="match status" value="1"/>
</dbReference>
<evidence type="ECO:0000259" key="5">
    <source>
        <dbReference type="PROSITE" id="PS50931"/>
    </source>
</evidence>
<evidence type="ECO:0000256" key="4">
    <source>
        <dbReference type="ARBA" id="ARBA00023163"/>
    </source>
</evidence>
<dbReference type="InterPro" id="IPR005119">
    <property type="entry name" value="LysR_subst-bd"/>
</dbReference>
<dbReference type="SUPFAM" id="SSF53850">
    <property type="entry name" value="Periplasmic binding protein-like II"/>
    <property type="match status" value="1"/>
</dbReference>
<evidence type="ECO:0000256" key="2">
    <source>
        <dbReference type="ARBA" id="ARBA00023015"/>
    </source>
</evidence>
<dbReference type="InterPro" id="IPR000847">
    <property type="entry name" value="LysR_HTH_N"/>
</dbReference>
<feature type="domain" description="HTH lysR-type" evidence="5">
    <location>
        <begin position="14"/>
        <end position="63"/>
    </location>
</feature>
<dbReference type="PANTHER" id="PTHR30537">
    <property type="entry name" value="HTH-TYPE TRANSCRIPTIONAL REGULATOR"/>
    <property type="match status" value="1"/>
</dbReference>
<dbReference type="InterPro" id="IPR058163">
    <property type="entry name" value="LysR-type_TF_proteobact-type"/>
</dbReference>
<accession>A0ABM6JGD5</accession>
<evidence type="ECO:0000256" key="1">
    <source>
        <dbReference type="ARBA" id="ARBA00009437"/>
    </source>
</evidence>
<dbReference type="RefSeq" id="WP_080915032.1">
    <property type="nucleotide sequence ID" value="NZ_CP020472.1"/>
</dbReference>
<dbReference type="Gene3D" id="3.40.190.290">
    <property type="match status" value="1"/>
</dbReference>
<organism evidence="6 7">
    <name type="scientific">Shewanella japonica</name>
    <dbReference type="NCBI Taxonomy" id="93973"/>
    <lineage>
        <taxon>Bacteria</taxon>
        <taxon>Pseudomonadati</taxon>
        <taxon>Pseudomonadota</taxon>
        <taxon>Gammaproteobacteria</taxon>
        <taxon>Alteromonadales</taxon>
        <taxon>Shewanellaceae</taxon>
        <taxon>Shewanella</taxon>
    </lineage>
</organism>
<protein>
    <submittedName>
        <fullName evidence="6">LysR family transcriptional regulator</fullName>
    </submittedName>
</protein>
<dbReference type="Proteomes" id="UP000191820">
    <property type="component" value="Chromosome"/>
</dbReference>
<keyword evidence="2" id="KW-0805">Transcription regulation</keyword>
<keyword evidence="3" id="KW-0238">DNA-binding</keyword>
<evidence type="ECO:0000256" key="3">
    <source>
        <dbReference type="ARBA" id="ARBA00023125"/>
    </source>
</evidence>
<dbReference type="Gene3D" id="1.10.10.10">
    <property type="entry name" value="Winged helix-like DNA-binding domain superfamily/Winged helix DNA-binding domain"/>
    <property type="match status" value="1"/>
</dbReference>
<dbReference type="CDD" id="cd08422">
    <property type="entry name" value="PBP2_CrgA_like"/>
    <property type="match status" value="1"/>
</dbReference>
<comment type="similarity">
    <text evidence="1">Belongs to the LysR transcriptional regulatory family.</text>
</comment>
<dbReference type="Pfam" id="PF00126">
    <property type="entry name" value="HTH_1"/>
    <property type="match status" value="1"/>
</dbReference>
<name>A0ABM6JGD5_9GAMM</name>
<dbReference type="InterPro" id="IPR036388">
    <property type="entry name" value="WH-like_DNA-bd_sf"/>
</dbReference>
<dbReference type="Pfam" id="PF03466">
    <property type="entry name" value="LysR_substrate"/>
    <property type="match status" value="1"/>
</dbReference>